<dbReference type="HOGENOM" id="CLU_3211429_0_0_5"/>
<evidence type="ECO:0000313" key="1">
    <source>
        <dbReference type="EMBL" id="EKS35854.1"/>
    </source>
</evidence>
<evidence type="ECO:0000313" key="2">
    <source>
        <dbReference type="Proteomes" id="UP000001095"/>
    </source>
</evidence>
<organism evidence="1 2">
    <name type="scientific">Afipia clevelandensis ATCC 49720</name>
    <dbReference type="NCBI Taxonomy" id="883079"/>
    <lineage>
        <taxon>Bacteria</taxon>
        <taxon>Pseudomonadati</taxon>
        <taxon>Pseudomonadota</taxon>
        <taxon>Alphaproteobacteria</taxon>
        <taxon>Hyphomicrobiales</taxon>
        <taxon>Nitrobacteraceae</taxon>
        <taxon>Afipia</taxon>
    </lineage>
</organism>
<dbReference type="AlphaFoldDB" id="K8P556"/>
<dbReference type="Proteomes" id="UP000001095">
    <property type="component" value="Unassembled WGS sequence"/>
</dbReference>
<protein>
    <submittedName>
        <fullName evidence="1">Uncharacterized protein</fullName>
    </submittedName>
</protein>
<keyword evidence="2" id="KW-1185">Reference proteome</keyword>
<gene>
    <name evidence="1" type="ORF">HMPREF9696_02066</name>
</gene>
<comment type="caution">
    <text evidence="1">The sequence shown here is derived from an EMBL/GenBank/DDBJ whole genome shotgun (WGS) entry which is preliminary data.</text>
</comment>
<dbReference type="PATRIC" id="fig|883079.3.peg.2098"/>
<name>K8P556_9BRAD</name>
<sequence length="44" mass="4738">MARAAARHGFSASWDRVFGLIPDIALAQPDAFAAEFTWNYAPGA</sequence>
<reference evidence="1 2" key="1">
    <citation type="submission" date="2012-04" db="EMBL/GenBank/DDBJ databases">
        <title>The Genome Sequence of Afipia clevelandensis ATCC 49720.</title>
        <authorList>
            <consortium name="The Broad Institute Genome Sequencing Platform"/>
            <person name="Earl A."/>
            <person name="Ward D."/>
            <person name="Feldgarden M."/>
            <person name="Gevers D."/>
            <person name="Huys G."/>
            <person name="Walker B."/>
            <person name="Young S.K."/>
            <person name="Zeng Q."/>
            <person name="Gargeya S."/>
            <person name="Fitzgerald M."/>
            <person name="Haas B."/>
            <person name="Abouelleil A."/>
            <person name="Alvarado L."/>
            <person name="Arachchi H.M."/>
            <person name="Berlin A."/>
            <person name="Chapman S.B."/>
            <person name="Goldberg J."/>
            <person name="Griggs A."/>
            <person name="Gujja S."/>
            <person name="Hansen M."/>
            <person name="Howarth C."/>
            <person name="Imamovic A."/>
            <person name="Larimer J."/>
            <person name="McCowen C."/>
            <person name="Montmayeur A."/>
            <person name="Murphy C."/>
            <person name="Neiman D."/>
            <person name="Pearson M."/>
            <person name="Priest M."/>
            <person name="Roberts A."/>
            <person name="Saif S."/>
            <person name="Shea T."/>
            <person name="Sisk P."/>
            <person name="Sykes S."/>
            <person name="Wortman J."/>
            <person name="Nusbaum C."/>
            <person name="Birren B."/>
        </authorList>
    </citation>
    <scope>NUCLEOTIDE SEQUENCE [LARGE SCALE GENOMIC DNA]</scope>
    <source>
        <strain evidence="1 2">ATCC 49720</strain>
    </source>
</reference>
<accession>K8P556</accession>
<dbReference type="EMBL" id="AGWY01000008">
    <property type="protein sequence ID" value="EKS35854.1"/>
    <property type="molecule type" value="Genomic_DNA"/>
</dbReference>
<proteinExistence type="predicted"/>